<dbReference type="EMBL" id="FO082274">
    <property type="protein sequence ID" value="CCO16813.1"/>
    <property type="molecule type" value="Genomic_DNA"/>
</dbReference>
<feature type="region of interest" description="Disordered" evidence="1">
    <location>
        <begin position="374"/>
        <end position="400"/>
    </location>
</feature>
<feature type="region of interest" description="Disordered" evidence="1">
    <location>
        <begin position="14"/>
        <end position="66"/>
    </location>
</feature>
<name>K8F5I0_9CHLO</name>
<dbReference type="GeneID" id="19015862"/>
<dbReference type="RefSeq" id="XP_007513255.1">
    <property type="nucleotide sequence ID" value="XM_007513193.1"/>
</dbReference>
<dbReference type="KEGG" id="bpg:Bathy05g03590"/>
<evidence type="ECO:0000313" key="3">
    <source>
        <dbReference type="Proteomes" id="UP000198341"/>
    </source>
</evidence>
<evidence type="ECO:0000256" key="1">
    <source>
        <dbReference type="SAM" id="MobiDB-lite"/>
    </source>
</evidence>
<gene>
    <name evidence="2" type="ORF">Bathy05g03590</name>
</gene>
<feature type="compositionally biased region" description="Acidic residues" evidence="1">
    <location>
        <begin position="17"/>
        <end position="39"/>
    </location>
</feature>
<protein>
    <submittedName>
        <fullName evidence="2">Uncharacterized protein</fullName>
    </submittedName>
</protein>
<proteinExistence type="predicted"/>
<feature type="compositionally biased region" description="Acidic residues" evidence="1">
    <location>
        <begin position="378"/>
        <end position="398"/>
    </location>
</feature>
<reference evidence="2 3" key="1">
    <citation type="submission" date="2011-10" db="EMBL/GenBank/DDBJ databases">
        <authorList>
            <person name="Genoscope - CEA"/>
        </authorList>
    </citation>
    <scope>NUCLEOTIDE SEQUENCE [LARGE SCALE GENOMIC DNA]</scope>
    <source>
        <strain evidence="2 3">RCC 1105</strain>
    </source>
</reference>
<keyword evidence="3" id="KW-1185">Reference proteome</keyword>
<feature type="compositionally biased region" description="Basic and acidic residues" evidence="1">
    <location>
        <begin position="40"/>
        <end position="66"/>
    </location>
</feature>
<evidence type="ECO:0000313" key="2">
    <source>
        <dbReference type="EMBL" id="CCO16813.1"/>
    </source>
</evidence>
<accession>K8F5I0</accession>
<dbReference type="Proteomes" id="UP000198341">
    <property type="component" value="Chromosome 5"/>
</dbReference>
<organism evidence="2 3">
    <name type="scientific">Bathycoccus prasinos</name>
    <dbReference type="NCBI Taxonomy" id="41875"/>
    <lineage>
        <taxon>Eukaryota</taxon>
        <taxon>Viridiplantae</taxon>
        <taxon>Chlorophyta</taxon>
        <taxon>Mamiellophyceae</taxon>
        <taxon>Mamiellales</taxon>
        <taxon>Bathycoccaceae</taxon>
        <taxon>Bathycoccus</taxon>
    </lineage>
</organism>
<sequence>MTIDYSKWDAIECSSSDSEEFTNADANDDDYDDDFEGEEVVERDTGKKKNDENEKEPTKRDDEKRDALHENYDVVVGERLFKEDEKLTKMKEMFYDYTIERDMKRVEKEYREKQKRNPQDFSMTYEPSGEKEWRTIGTNIFSVALCEFPKTLRKFLKRVGREWVETFACTVRREELKKEVYLPKEDSYHVSICCVQDVAKDDENVGVLGKPDDALDDEQLIAIMRKLVTITKETNGFIELKPVGVRLGTDGGVVLACEIDKTLQELREKTIEATMEATNGLFTGRAKPMVLITIARTLENPIVTSFQSKVIKIFKEKYERVYLAPIRIKSIFFSHETRWMHEKIDYRCELMLGKENGEALEDFDEYLIRRRERRERNDDDSDDDDSDDDDDDSSGWDSDEYKKACEKDKVGLPGDLMRVLNNYIDIRREVGDEG</sequence>
<dbReference type="AlphaFoldDB" id="K8F5I0"/>